<feature type="region of interest" description="Disordered" evidence="1">
    <location>
        <begin position="1"/>
        <end position="27"/>
    </location>
</feature>
<name>A0A381LDB4_BLUGR</name>
<feature type="non-terminal residue" evidence="2">
    <location>
        <position position="73"/>
    </location>
</feature>
<proteinExistence type="predicted"/>
<sequence length="73" mass="7817">MEIVDPVGETTTRRGPGRPHKIPAPATPDFSATWAKLTPAANVSAFFTQSNTRTVIRVAQSETSKASEDAMES</sequence>
<accession>A0A381LDB4</accession>
<organism evidence="2">
    <name type="scientific">Blumeria graminis f. sp. tritici 96224</name>
    <dbReference type="NCBI Taxonomy" id="1268274"/>
    <lineage>
        <taxon>Eukaryota</taxon>
        <taxon>Fungi</taxon>
        <taxon>Dikarya</taxon>
        <taxon>Ascomycota</taxon>
        <taxon>Pezizomycotina</taxon>
        <taxon>Leotiomycetes</taxon>
        <taxon>Erysiphales</taxon>
        <taxon>Erysiphaceae</taxon>
        <taxon>Blumeria</taxon>
    </lineage>
</organism>
<evidence type="ECO:0000256" key="1">
    <source>
        <dbReference type="SAM" id="MobiDB-lite"/>
    </source>
</evidence>
<protein>
    <submittedName>
        <fullName evidence="2">BgtAc-31459</fullName>
    </submittedName>
</protein>
<dbReference type="OrthoDB" id="3856898at2759"/>
<evidence type="ECO:0000313" key="2">
    <source>
        <dbReference type="EMBL" id="SUZ11858.1"/>
    </source>
</evidence>
<gene>
    <name evidence="2" type="ORF">BGT96224V2_LOCUS5046</name>
</gene>
<dbReference type="AlphaFoldDB" id="A0A381LDB4"/>
<reference evidence="2" key="1">
    <citation type="submission" date="2018-07" db="EMBL/GenBank/DDBJ databases">
        <authorList>
            <person name="Quirk P.G."/>
            <person name="Krulwich T.A."/>
        </authorList>
    </citation>
    <scope>NUCLEOTIDE SEQUENCE</scope>
    <source>
        <strain evidence="2">96224</strain>
    </source>
</reference>
<dbReference type="EMBL" id="UIGY01000152">
    <property type="protein sequence ID" value="SUZ11858.1"/>
    <property type="molecule type" value="Genomic_DNA"/>
</dbReference>